<dbReference type="CDD" id="cd18808">
    <property type="entry name" value="SF1_C_Upf1"/>
    <property type="match status" value="1"/>
</dbReference>
<dbReference type="InterPro" id="IPR047187">
    <property type="entry name" value="SF1_C_Upf1"/>
</dbReference>
<evidence type="ECO:0000256" key="13">
    <source>
        <dbReference type="ARBA" id="ARBA00022840"/>
    </source>
</evidence>
<feature type="transmembrane region" description="Helical" evidence="18">
    <location>
        <begin position="1280"/>
        <end position="1305"/>
    </location>
</feature>
<dbReference type="Gene3D" id="3.40.50.720">
    <property type="entry name" value="NAD(P)-binding Rossmann-like Domain"/>
    <property type="match status" value="1"/>
</dbReference>
<dbReference type="GO" id="GO:0016787">
    <property type="term" value="F:hydrolase activity"/>
    <property type="evidence" value="ECO:0007669"/>
    <property type="project" value="UniProtKB-KW"/>
</dbReference>
<dbReference type="PANTHER" id="PTHR43788">
    <property type="entry name" value="DNA2/NAM7 HELICASE FAMILY MEMBER"/>
    <property type="match status" value="1"/>
</dbReference>
<dbReference type="Gene3D" id="1.20.1250.20">
    <property type="entry name" value="MFS general substrate transporter like domains"/>
    <property type="match status" value="2"/>
</dbReference>
<dbReference type="GO" id="GO:0045275">
    <property type="term" value="C:respiratory chain complex III"/>
    <property type="evidence" value="ECO:0007669"/>
    <property type="project" value="UniProtKB-UniRule"/>
</dbReference>
<evidence type="ECO:0000256" key="8">
    <source>
        <dbReference type="ARBA" id="ARBA00022692"/>
    </source>
</evidence>
<dbReference type="CDD" id="cd18044">
    <property type="entry name" value="DEXXQc_SMUBP2"/>
    <property type="match status" value="1"/>
</dbReference>
<dbReference type="GeneID" id="67033175"/>
<dbReference type="Pfam" id="PF13087">
    <property type="entry name" value="AAA_12"/>
    <property type="match status" value="1"/>
</dbReference>
<accession>A0A8H8P602</accession>
<dbReference type="SUPFAM" id="SSF81508">
    <property type="entry name" value="Ubiquinone-binding protein QP-C of cytochrome bc1 complex (Ubiquinol-cytochrome c reductase)"/>
    <property type="match status" value="1"/>
</dbReference>
<keyword evidence="15 18" id="KW-1133">Transmembrane helix</keyword>
<dbReference type="EMBL" id="CP059671">
    <property type="protein sequence ID" value="QRW25820.1"/>
    <property type="molecule type" value="Genomic_DNA"/>
</dbReference>
<feature type="transmembrane region" description="Helical" evidence="18">
    <location>
        <begin position="1566"/>
        <end position="1587"/>
    </location>
</feature>
<evidence type="ECO:0000256" key="2">
    <source>
        <dbReference type="ARBA" id="ARBA00004434"/>
    </source>
</evidence>
<evidence type="ECO:0000256" key="16">
    <source>
        <dbReference type="ARBA" id="ARBA00023128"/>
    </source>
</evidence>
<comment type="caution">
    <text evidence="18">Lacks conserved residue(s) required for the propagation of feature annotation.</text>
</comment>
<feature type="compositionally biased region" description="Low complexity" evidence="19">
    <location>
        <begin position="686"/>
        <end position="703"/>
    </location>
</feature>
<dbReference type="SUPFAM" id="SSF103473">
    <property type="entry name" value="MFS general substrate transporter"/>
    <property type="match status" value="1"/>
</dbReference>
<feature type="transmembrane region" description="Helical" evidence="18">
    <location>
        <begin position="1317"/>
        <end position="1338"/>
    </location>
</feature>
<dbReference type="GO" id="GO:0022857">
    <property type="term" value="F:transmembrane transporter activity"/>
    <property type="evidence" value="ECO:0007669"/>
    <property type="project" value="InterPro"/>
</dbReference>
<evidence type="ECO:0000256" key="10">
    <source>
        <dbReference type="ARBA" id="ARBA00022792"/>
    </source>
</evidence>
<reference evidence="22" key="1">
    <citation type="submission" date="2020-05" db="EMBL/GenBank/DDBJ databases">
        <title>Evolutionary and genomic comparisons of hybrid uninucleate and nonhybrid Rhizoctonia fungi.</title>
        <authorList>
            <person name="Li C."/>
            <person name="Chen X."/>
        </authorList>
    </citation>
    <scope>NUCLEOTIDE SEQUENCE</scope>
    <source>
        <strain evidence="22">AG-1 IA</strain>
    </source>
</reference>
<feature type="transmembrane region" description="Helical" evidence="18">
    <location>
        <begin position="1345"/>
        <end position="1365"/>
    </location>
</feature>
<dbReference type="InterPro" id="IPR041679">
    <property type="entry name" value="DNA2/NAM7-like_C"/>
</dbReference>
<feature type="transmembrane region" description="Helical" evidence="18">
    <location>
        <begin position="1377"/>
        <end position="1396"/>
    </location>
</feature>
<evidence type="ECO:0000256" key="7">
    <source>
        <dbReference type="ARBA" id="ARBA00022660"/>
    </source>
</evidence>
<comment type="function">
    <text evidence="18">Component of the ubiquinol-cytochrome c oxidoreductase, a multisubunit transmembrane complex that is part of the mitochondrial electron transport chain which drives oxidative phosphorylation. The complex plays an important role in the uptake of multiple carbon sources present in different host niches.</text>
</comment>
<dbReference type="InterPro" id="IPR011701">
    <property type="entry name" value="MFS"/>
</dbReference>
<keyword evidence="12" id="KW-0347">Helicase</keyword>
<feature type="region of interest" description="Disordered" evidence="19">
    <location>
        <begin position="686"/>
        <end position="762"/>
    </location>
</feature>
<dbReference type="InterPro" id="IPR036291">
    <property type="entry name" value="NAD(P)-bd_dom_sf"/>
</dbReference>
<dbReference type="SUPFAM" id="SSF55347">
    <property type="entry name" value="Glyceraldehyde-3-phosphate dehydrogenase-like, C-terminal domain"/>
    <property type="match status" value="1"/>
</dbReference>
<keyword evidence="8 18" id="KW-0812">Transmembrane</keyword>
<feature type="transmembrane region" description="Helical" evidence="18">
    <location>
        <begin position="1408"/>
        <end position="1428"/>
    </location>
</feature>
<proteinExistence type="inferred from homology"/>
<dbReference type="GO" id="GO:0005743">
    <property type="term" value="C:mitochondrial inner membrane"/>
    <property type="evidence" value="ECO:0007669"/>
    <property type="project" value="UniProtKB-SubCell"/>
</dbReference>
<dbReference type="InterPro" id="IPR004205">
    <property type="entry name" value="Cyt_bc1_su8"/>
</dbReference>
<dbReference type="InterPro" id="IPR003593">
    <property type="entry name" value="AAA+_ATPase"/>
</dbReference>
<dbReference type="InterPro" id="IPR050534">
    <property type="entry name" value="Coronavir_polyprotein_1ab"/>
</dbReference>
<feature type="transmembrane region" description="Helical" evidence="18">
    <location>
        <begin position="1440"/>
        <end position="1461"/>
    </location>
</feature>
<evidence type="ECO:0000256" key="17">
    <source>
        <dbReference type="ARBA" id="ARBA00023136"/>
    </source>
</evidence>
<dbReference type="Pfam" id="PF22725">
    <property type="entry name" value="GFO_IDH_MocA_C3"/>
    <property type="match status" value="1"/>
</dbReference>
<evidence type="ECO:0000256" key="15">
    <source>
        <dbReference type="ARBA" id="ARBA00022989"/>
    </source>
</evidence>
<evidence type="ECO:0000256" key="9">
    <source>
        <dbReference type="ARBA" id="ARBA00022741"/>
    </source>
</evidence>
<comment type="similarity">
    <text evidence="3 18">Belongs to the UQCRQ/QCR8 family.</text>
</comment>
<evidence type="ECO:0000256" key="14">
    <source>
        <dbReference type="ARBA" id="ARBA00022982"/>
    </source>
</evidence>
<comment type="similarity">
    <text evidence="4">Belongs to the DNA2/NAM7 helicase family.</text>
</comment>
<dbReference type="KEGG" id="rsx:RhiXN_10897"/>
<dbReference type="RefSeq" id="XP_043186057.1">
    <property type="nucleotide sequence ID" value="XM_043330712.1"/>
</dbReference>
<evidence type="ECO:0000313" key="23">
    <source>
        <dbReference type="Proteomes" id="UP000650533"/>
    </source>
</evidence>
<keyword evidence="11 22" id="KW-0378">Hydrolase</keyword>
<evidence type="ECO:0000259" key="21">
    <source>
        <dbReference type="SMART" id="SM00382"/>
    </source>
</evidence>
<evidence type="ECO:0000256" key="11">
    <source>
        <dbReference type="ARBA" id="ARBA00022801"/>
    </source>
</evidence>
<keyword evidence="16 18" id="KW-0496">Mitochondrion</keyword>
<dbReference type="GO" id="GO:0043139">
    <property type="term" value="F:5'-3' DNA helicase activity"/>
    <property type="evidence" value="ECO:0007669"/>
    <property type="project" value="TreeGrafter"/>
</dbReference>
<evidence type="ECO:0000256" key="20">
    <source>
        <dbReference type="SAM" id="SignalP"/>
    </source>
</evidence>
<feature type="chain" id="PRO_5034504028" description="Cytochrome b-c1 complex subunit 8" evidence="20">
    <location>
        <begin position="19"/>
        <end position="1605"/>
    </location>
</feature>
<feature type="transmembrane region" description="Helical" evidence="18">
    <location>
        <begin position="1136"/>
        <end position="1158"/>
    </location>
</feature>
<feature type="transmembrane region" description="Helical" evidence="18">
    <location>
        <begin position="1212"/>
        <end position="1232"/>
    </location>
</feature>
<dbReference type="SUPFAM" id="SSF52540">
    <property type="entry name" value="P-loop containing nucleoside triphosphate hydrolases"/>
    <property type="match status" value="1"/>
</dbReference>
<comment type="similarity">
    <text evidence="5">Belongs to the Gfo/Idh/MocA family.</text>
</comment>
<sequence>MAPVGLAILGAAYIPALALYGPDQFSLKAVYSRSKSSSSSLSEIVKERIGTSPEIYSEDGASQGGLDALLARPDIDAVIVVLPLTQQPEIVLKALAAGKNVLSEKPVAKDVKTGLDLIEKWEKEYKPKGLIWRVAENFEVEPGVVEAGKRIQAGAVGKVRFFNFSFIFSVNKDNKYYQTSWRTVPDYQGGFLLDAGVHTNAALRRAVLQAAPTSDGHPPHGIMEMSCAASPGFSRYVLTVAGTEGNLTLEKPSHFALADKITGPDGSKTEEFDKISSGVHEELGSFFRALSGQDDGNGEPRGALLDVALIQAFLTSEGNAIELKKLLSTGDIARIEANVTGTLGKRGTKQLKKQTQTLGDLDAGTPVEGVVYKVSDTRIVISVEAESQDIELPERCRVVKLANSITFDRMDRAIDSLERLATQQVSDGPTSATQTLPLAQSLLAMKPLQPYIPISEGLAFMDDNLNDSQKEAVKFALDSPEIALIHGPPGTGKTQTLVEIIRQLVQQGKRVLVCGASNLAVDNLLERLVPHRIPLSRIGHPARVLGNLHSETLDAQAARSDQAALAADAKSELENAMASLAGKGKARLRGLERKKMWEEVKELRKEYRKREKVIVQSVLSEAKIILATCHSSGGRQLANMRFDVVCIDEACQALEAVCWISILKGSKLILAGDPLQLPPTIISLNSSSLKSSSTNPASSTTKNLKLGKSSNSAAKLKATPPNPTKEAQSVEEATGVDSPANSGDEKDSAVIPPIHSVNSRKPRLVPPKSLEVTLFQRLEQMHGSSIKRMLTTQYRMHQKIASFPSETLYGSALMSHESVASHLLRDLPGVSADQGLAEVTSEPVVFFDTAGCEFYERVDGEGDRDEGSRSNENEATLVKNGWKNWTAPRTDSDHYAAQVTLLVSMLRPTYLELEIGTVDGMQGREKDAVILSLVRSNDKREVGFLKEKRRLNVAMTRPRRHLCVVGDSSTVEKGGAYLKKWMTWLENNADCVYDIVTSDIRNVLAFACAQGQLAWPVQLDYSHNSLAPTKTRYLHENGLGQGTTAASQVLGLAHKLAENGLKRHVRGPAVREVSGGKIFYAGSLVAEFPVNVLCQKFPIAKFLGTAVVLWGITLGNLSWVTGHETPLTCLDFSTDGGMQVLCALMVVRYLLGTFEAAVQPSFLLMTSMWYRRAEQGEYVSYWYAMNGLQMVGGLMSYGVSHINNPNIKSWQVLFMMLGIVTVLWGIFIWLYLPDSPMRAKCYNDEDKTLMVERVRANQTGLQNKIFKREQAIEAFTDIQVWFYVLMQILNTLPTSGIGAFGNLIIKDGFGFDVLQTSLLSLVQGTVHILIVTFVAYIARRTQQTLYIMMAICVPMVATTSVLMTVPNGRSTRVGLLIAFYGTFWFNGVAVLLLSLITRNIAGQTKKSIVLTMSLIAWAAGNMIGPQVFQTKDAPRYRVGFTVHLAFYVAQIVVFFALRLILARRNKSKNEVSKQKGRAEGEVNLDNAFDDMTDMENPEFRQILGEPISYKLLGFLAIYRDNQQMGWWGDFAGPKQKGVISYSISPYKQRAFAGALHGYLFNGYARLAAQLPFFAIPFAGAYGVYVWANKRDAFLNSKAGHGHGDH</sequence>
<evidence type="ECO:0000256" key="5">
    <source>
        <dbReference type="ARBA" id="ARBA00010928"/>
    </source>
</evidence>
<evidence type="ECO:0000256" key="12">
    <source>
        <dbReference type="ARBA" id="ARBA00022806"/>
    </source>
</evidence>
<keyword evidence="13" id="KW-0067">ATP-binding</keyword>
<dbReference type="SMR" id="A0A8H8P602"/>
<dbReference type="Pfam" id="PF02939">
    <property type="entry name" value="UcrQ"/>
    <property type="match status" value="1"/>
</dbReference>
<dbReference type="Gene3D" id="1.20.5.210">
    <property type="entry name" value="Cytochrome b-c1 complex subunit 8"/>
    <property type="match status" value="1"/>
</dbReference>
<dbReference type="Proteomes" id="UP000650533">
    <property type="component" value="Chromosome 14"/>
</dbReference>
<keyword evidence="17 18" id="KW-0472">Membrane</keyword>
<dbReference type="GO" id="GO:0006122">
    <property type="term" value="P:mitochondrial electron transport, ubiquinol to cytochrome c"/>
    <property type="evidence" value="ECO:0007669"/>
    <property type="project" value="UniProtKB-UniRule"/>
</dbReference>
<keyword evidence="10 18" id="KW-0999">Mitochondrion inner membrane</keyword>
<comment type="subunit">
    <text evidence="18">Component of the ubiquinol-cytochrome c oxidoreductase (cytochrome b-c1 complex, complex III, CIII), a multisubunit enzyme composed of 3 respiratory subunits cytochrome b, cytochrome c1 and Rieske protein, 2 core protein subunits, and additional low-molecular weight protein subunits. The complex exists as an obligatory dimer and forms supercomplexes (SCs) in the inner mitochondrial membrane with cytochrome c oxidase (complex IV, CIV).</text>
</comment>
<name>A0A8H8P602_9AGAM</name>
<dbReference type="SUPFAM" id="SSF51735">
    <property type="entry name" value="NAD(P)-binding Rossmann-fold domains"/>
    <property type="match status" value="1"/>
</dbReference>
<evidence type="ECO:0000313" key="22">
    <source>
        <dbReference type="EMBL" id="QRW25820.1"/>
    </source>
</evidence>
<dbReference type="Pfam" id="PF01408">
    <property type="entry name" value="GFO_IDH_MocA"/>
    <property type="match status" value="1"/>
</dbReference>
<dbReference type="Gene3D" id="3.30.360.10">
    <property type="entry name" value="Dihydrodipicolinate Reductase, domain 2"/>
    <property type="match status" value="1"/>
</dbReference>
<feature type="transmembrane region" description="Helical" evidence="18">
    <location>
        <begin position="1179"/>
        <end position="1200"/>
    </location>
</feature>
<keyword evidence="6 18" id="KW-0813">Transport</keyword>
<dbReference type="Pfam" id="PF07690">
    <property type="entry name" value="MFS_1"/>
    <property type="match status" value="1"/>
</dbReference>
<protein>
    <recommendedName>
        <fullName evidence="18">Cytochrome b-c1 complex subunit 8</fullName>
    </recommendedName>
    <alternativeName>
        <fullName evidence="18">Complex III subunit 8</fullName>
    </alternativeName>
</protein>
<keyword evidence="14 18" id="KW-0249">Electron transport</keyword>
<keyword evidence="9" id="KW-0547">Nucleotide-binding</keyword>
<dbReference type="InterPro" id="IPR000683">
    <property type="entry name" value="Gfo/Idh/MocA-like_OxRdtase_N"/>
</dbReference>
<dbReference type="SMART" id="SM00382">
    <property type="entry name" value="AAA"/>
    <property type="match status" value="1"/>
</dbReference>
<evidence type="ECO:0000256" key="3">
    <source>
        <dbReference type="ARBA" id="ARBA00007668"/>
    </source>
</evidence>
<dbReference type="PANTHER" id="PTHR43788:SF8">
    <property type="entry name" value="DNA-BINDING PROTEIN SMUBP-2"/>
    <property type="match status" value="1"/>
</dbReference>
<dbReference type="InterPro" id="IPR041677">
    <property type="entry name" value="DNA2/NAM7_AAA_11"/>
</dbReference>
<dbReference type="GO" id="GO:0005524">
    <property type="term" value="F:ATP binding"/>
    <property type="evidence" value="ECO:0007669"/>
    <property type="project" value="UniProtKB-KW"/>
</dbReference>
<dbReference type="InterPro" id="IPR055170">
    <property type="entry name" value="GFO_IDH_MocA-like_dom"/>
</dbReference>
<evidence type="ECO:0000256" key="1">
    <source>
        <dbReference type="ARBA" id="ARBA00004141"/>
    </source>
</evidence>
<keyword evidence="20" id="KW-0732">Signal</keyword>
<comment type="subcellular location">
    <subcellularLocation>
        <location evidence="1">Membrane</location>
        <topology evidence="1">Multi-pass membrane protein</topology>
    </subcellularLocation>
    <subcellularLocation>
        <location evidence="2 18">Mitochondrion inner membrane</location>
        <topology evidence="2 18">Single-pass membrane protein</topology>
    </subcellularLocation>
</comment>
<feature type="signal peptide" evidence="20">
    <location>
        <begin position="1"/>
        <end position="18"/>
    </location>
</feature>
<dbReference type="InterPro" id="IPR036642">
    <property type="entry name" value="Cyt_bc1_su8_sf"/>
</dbReference>
<evidence type="ECO:0000256" key="19">
    <source>
        <dbReference type="SAM" id="MobiDB-lite"/>
    </source>
</evidence>
<dbReference type="InterPro" id="IPR036259">
    <property type="entry name" value="MFS_trans_sf"/>
</dbReference>
<evidence type="ECO:0000256" key="4">
    <source>
        <dbReference type="ARBA" id="ARBA00007913"/>
    </source>
</evidence>
<feature type="domain" description="AAA+ ATPase" evidence="21">
    <location>
        <begin position="479"/>
        <end position="829"/>
    </location>
</feature>
<dbReference type="InterPro" id="IPR027417">
    <property type="entry name" value="P-loop_NTPase"/>
</dbReference>
<keyword evidence="7 18" id="KW-0679">Respiratory chain</keyword>
<dbReference type="Gene3D" id="3.40.50.300">
    <property type="entry name" value="P-loop containing nucleotide triphosphate hydrolases"/>
    <property type="match status" value="2"/>
</dbReference>
<organism evidence="22 23">
    <name type="scientific">Rhizoctonia solani</name>
    <dbReference type="NCBI Taxonomy" id="456999"/>
    <lineage>
        <taxon>Eukaryota</taxon>
        <taxon>Fungi</taxon>
        <taxon>Dikarya</taxon>
        <taxon>Basidiomycota</taxon>
        <taxon>Agaricomycotina</taxon>
        <taxon>Agaricomycetes</taxon>
        <taxon>Cantharellales</taxon>
        <taxon>Ceratobasidiaceae</taxon>
        <taxon>Rhizoctonia</taxon>
    </lineage>
</organism>
<gene>
    <name evidence="22" type="ORF">RhiXN_10897</name>
</gene>
<evidence type="ECO:0000256" key="6">
    <source>
        <dbReference type="ARBA" id="ARBA00022448"/>
    </source>
</evidence>
<evidence type="ECO:0000256" key="18">
    <source>
        <dbReference type="RuleBase" id="RU368118"/>
    </source>
</evidence>
<dbReference type="Pfam" id="PF13086">
    <property type="entry name" value="AAA_11"/>
    <property type="match status" value="1"/>
</dbReference>